<name>A0A4Q7VQX2_9BURK</name>
<dbReference type="InterPro" id="IPR036388">
    <property type="entry name" value="WH-like_DNA-bd_sf"/>
</dbReference>
<dbReference type="EMBL" id="SHKO01000001">
    <property type="protein sequence ID" value="RZT98802.1"/>
    <property type="molecule type" value="Genomic_DNA"/>
</dbReference>
<sequence>MKMETFSSLAAVLSSGTLAGAARILHLTPSAVSIQMKQLELYMGQQLFDRSGLEVKPLPIAFEMSAVMQKALEQLELLKRDRTYVVEGHVRLGIIESMQPLLLPDLTRIMRSRYPALHLQIQRGKSAELTHAVKAGELDAAVVAQPESGGSSRMHWHFLQAQELALVVPPDEPEQRLTKLFQRYDWIRYDRRTIAGRLATRYVNHHIGPTVQPASVEFDGVRAILSMVSAGLGVSVVQLTEPGIHLNYPVRIQKLHNAPVIRFALVMRKPDAESRPLGTLQSVLSEIFDVHVGKRYQSAEKGALIHRIPNNADE</sequence>
<dbReference type="SUPFAM" id="SSF46785">
    <property type="entry name" value="Winged helix' DNA-binding domain"/>
    <property type="match status" value="1"/>
</dbReference>
<dbReference type="SUPFAM" id="SSF53850">
    <property type="entry name" value="Periplasmic binding protein-like II"/>
    <property type="match status" value="1"/>
</dbReference>
<keyword evidence="3 6" id="KW-0238">DNA-binding</keyword>
<accession>A0A4Q7VQX2</accession>
<reference evidence="6 7" key="1">
    <citation type="submission" date="2019-02" db="EMBL/GenBank/DDBJ databases">
        <title>Genomic Encyclopedia of Type Strains, Phase IV (KMG-IV): sequencing the most valuable type-strain genomes for metagenomic binning, comparative biology and taxonomic classification.</title>
        <authorList>
            <person name="Goeker M."/>
        </authorList>
    </citation>
    <scope>NUCLEOTIDE SEQUENCE [LARGE SCALE GENOMIC DNA]</scope>
    <source>
        <strain evidence="6 7">DSM 23814</strain>
    </source>
</reference>
<dbReference type="Gene3D" id="1.10.10.10">
    <property type="entry name" value="Winged helix-like DNA-binding domain superfamily/Winged helix DNA-binding domain"/>
    <property type="match status" value="1"/>
</dbReference>
<dbReference type="InterPro" id="IPR005119">
    <property type="entry name" value="LysR_subst-bd"/>
</dbReference>
<keyword evidence="7" id="KW-1185">Reference proteome</keyword>
<dbReference type="GO" id="GO:0003700">
    <property type="term" value="F:DNA-binding transcription factor activity"/>
    <property type="evidence" value="ECO:0007669"/>
    <property type="project" value="InterPro"/>
</dbReference>
<dbReference type="GO" id="GO:0032993">
    <property type="term" value="C:protein-DNA complex"/>
    <property type="evidence" value="ECO:0007669"/>
    <property type="project" value="TreeGrafter"/>
</dbReference>
<evidence type="ECO:0000256" key="4">
    <source>
        <dbReference type="ARBA" id="ARBA00023163"/>
    </source>
</evidence>
<dbReference type="Gene3D" id="3.40.190.10">
    <property type="entry name" value="Periplasmic binding protein-like II"/>
    <property type="match status" value="2"/>
</dbReference>
<feature type="domain" description="HTH lysR-type" evidence="5">
    <location>
        <begin position="1"/>
        <end position="58"/>
    </location>
</feature>
<gene>
    <name evidence="6" type="ORF">EV681_0580</name>
</gene>
<keyword evidence="2" id="KW-0805">Transcription regulation</keyword>
<evidence type="ECO:0000313" key="6">
    <source>
        <dbReference type="EMBL" id="RZT98802.1"/>
    </source>
</evidence>
<evidence type="ECO:0000256" key="3">
    <source>
        <dbReference type="ARBA" id="ARBA00023125"/>
    </source>
</evidence>
<comment type="similarity">
    <text evidence="1">Belongs to the LysR transcriptional regulatory family.</text>
</comment>
<evidence type="ECO:0000259" key="5">
    <source>
        <dbReference type="PROSITE" id="PS50931"/>
    </source>
</evidence>
<comment type="caution">
    <text evidence="6">The sequence shown here is derived from an EMBL/GenBank/DDBJ whole genome shotgun (WGS) entry which is preliminary data.</text>
</comment>
<dbReference type="GO" id="GO:0003677">
    <property type="term" value="F:DNA binding"/>
    <property type="evidence" value="ECO:0007669"/>
    <property type="project" value="UniProtKB-KW"/>
</dbReference>
<dbReference type="OrthoDB" id="8707631at2"/>
<dbReference type="InterPro" id="IPR000847">
    <property type="entry name" value="LysR_HTH_N"/>
</dbReference>
<evidence type="ECO:0000256" key="2">
    <source>
        <dbReference type="ARBA" id="ARBA00023015"/>
    </source>
</evidence>
<dbReference type="AlphaFoldDB" id="A0A4Q7VQX2"/>
<dbReference type="Pfam" id="PF00126">
    <property type="entry name" value="HTH_1"/>
    <property type="match status" value="1"/>
</dbReference>
<dbReference type="Proteomes" id="UP000293398">
    <property type="component" value="Unassembled WGS sequence"/>
</dbReference>
<keyword evidence="4" id="KW-0804">Transcription</keyword>
<dbReference type="PANTHER" id="PTHR30346:SF28">
    <property type="entry name" value="HTH-TYPE TRANSCRIPTIONAL REGULATOR CYNR"/>
    <property type="match status" value="1"/>
</dbReference>
<evidence type="ECO:0000313" key="7">
    <source>
        <dbReference type="Proteomes" id="UP000293398"/>
    </source>
</evidence>
<dbReference type="InterPro" id="IPR036390">
    <property type="entry name" value="WH_DNA-bd_sf"/>
</dbReference>
<dbReference type="PANTHER" id="PTHR30346">
    <property type="entry name" value="TRANSCRIPTIONAL DUAL REGULATOR HCAR-RELATED"/>
    <property type="match status" value="1"/>
</dbReference>
<dbReference type="Pfam" id="PF03466">
    <property type="entry name" value="LysR_substrate"/>
    <property type="match status" value="1"/>
</dbReference>
<protein>
    <submittedName>
        <fullName evidence="6">DNA-binding transcriptional LysR family regulator</fullName>
    </submittedName>
</protein>
<dbReference type="RefSeq" id="WP_130303260.1">
    <property type="nucleotide sequence ID" value="NZ_SHKO01000001.1"/>
</dbReference>
<evidence type="ECO:0000256" key="1">
    <source>
        <dbReference type="ARBA" id="ARBA00009437"/>
    </source>
</evidence>
<dbReference type="PROSITE" id="PS50931">
    <property type="entry name" value="HTH_LYSR"/>
    <property type="match status" value="1"/>
</dbReference>
<organism evidence="6 7">
    <name type="scientific">Advenella incenata</name>
    <dbReference type="NCBI Taxonomy" id="267800"/>
    <lineage>
        <taxon>Bacteria</taxon>
        <taxon>Pseudomonadati</taxon>
        <taxon>Pseudomonadota</taxon>
        <taxon>Betaproteobacteria</taxon>
        <taxon>Burkholderiales</taxon>
        <taxon>Alcaligenaceae</taxon>
    </lineage>
</organism>
<proteinExistence type="inferred from homology"/>